<accession>A0A3S4XZ42</accession>
<protein>
    <submittedName>
        <fullName evidence="2">Exopolyphosphatase</fullName>
        <ecNumber evidence="2">3.6.1.11</ecNumber>
    </submittedName>
</protein>
<dbReference type="KEGG" id="rpne:NCTC8284_00298"/>
<proteinExistence type="predicted"/>
<evidence type="ECO:0000259" key="1">
    <source>
        <dbReference type="Pfam" id="PF21447"/>
    </source>
</evidence>
<evidence type="ECO:0000313" key="2">
    <source>
        <dbReference type="EMBL" id="VEH65163.1"/>
    </source>
</evidence>
<organism evidence="2 3">
    <name type="scientific">Rodentibacter pneumotropicus</name>
    <dbReference type="NCBI Taxonomy" id="758"/>
    <lineage>
        <taxon>Bacteria</taxon>
        <taxon>Pseudomonadati</taxon>
        <taxon>Pseudomonadota</taxon>
        <taxon>Gammaproteobacteria</taxon>
        <taxon>Pasteurellales</taxon>
        <taxon>Pasteurellaceae</taxon>
        <taxon>Rodentibacter</taxon>
    </lineage>
</organism>
<dbReference type="Pfam" id="PF21447">
    <property type="entry name" value="Ppx-GppA_III"/>
    <property type="match status" value="1"/>
</dbReference>
<dbReference type="EMBL" id="LR134405">
    <property type="protein sequence ID" value="VEH65163.1"/>
    <property type="molecule type" value="Genomic_DNA"/>
</dbReference>
<sequence>MKLPGFDREQQRLLVLLVRLHIGILKMTDLVKFARYDERDVLSLIRLLRLAVILNKSRQATDKTQKSPSKLTALLRIGHWSLNKVILNTTH</sequence>
<dbReference type="GO" id="GO:0004309">
    <property type="term" value="F:exopolyphosphatase activity"/>
    <property type="evidence" value="ECO:0007669"/>
    <property type="project" value="UniProtKB-EC"/>
</dbReference>
<dbReference type="Proteomes" id="UP000278733">
    <property type="component" value="Chromosome"/>
</dbReference>
<gene>
    <name evidence="2" type="primary">gppA_3</name>
    <name evidence="2" type="ORF">NCTC8284_00298</name>
</gene>
<feature type="domain" description="Ppx/GppA phosphatase C-terminal" evidence="1">
    <location>
        <begin position="2"/>
        <end position="67"/>
    </location>
</feature>
<dbReference type="SUPFAM" id="SSF109604">
    <property type="entry name" value="HD-domain/PDEase-like"/>
    <property type="match status" value="1"/>
</dbReference>
<dbReference type="Gene3D" id="1.10.3210.10">
    <property type="entry name" value="Hypothetical protein af1432"/>
    <property type="match status" value="1"/>
</dbReference>
<keyword evidence="2" id="KW-0378">Hydrolase</keyword>
<dbReference type="AlphaFoldDB" id="A0A3S4XZ42"/>
<evidence type="ECO:0000313" key="3">
    <source>
        <dbReference type="Proteomes" id="UP000278733"/>
    </source>
</evidence>
<reference evidence="2 3" key="1">
    <citation type="submission" date="2018-12" db="EMBL/GenBank/DDBJ databases">
        <authorList>
            <consortium name="Pathogen Informatics"/>
        </authorList>
    </citation>
    <scope>NUCLEOTIDE SEQUENCE [LARGE SCALE GENOMIC DNA]</scope>
    <source>
        <strain evidence="2 3">NCTC8284</strain>
    </source>
</reference>
<name>A0A3S4XZ42_9PAST</name>
<dbReference type="EC" id="3.6.1.11" evidence="2"/>
<dbReference type="InterPro" id="IPR048950">
    <property type="entry name" value="Ppx_GppA_C"/>
</dbReference>